<dbReference type="Proteomes" id="UP000261055">
    <property type="component" value="Unassembled WGS sequence"/>
</dbReference>
<dbReference type="InterPro" id="IPR006037">
    <property type="entry name" value="RCK_C"/>
</dbReference>
<evidence type="ECO:0000313" key="3">
    <source>
        <dbReference type="Proteomes" id="UP000261055"/>
    </source>
</evidence>
<dbReference type="InterPro" id="IPR036721">
    <property type="entry name" value="RCK_C_sf"/>
</dbReference>
<keyword evidence="3" id="KW-1185">Reference proteome</keyword>
<dbReference type="Gene3D" id="3.30.70.1450">
    <property type="entry name" value="Regulator of K+ conductance, C-terminal domain"/>
    <property type="match status" value="1"/>
</dbReference>
<evidence type="ECO:0000259" key="1">
    <source>
        <dbReference type="PROSITE" id="PS51202"/>
    </source>
</evidence>
<evidence type="ECO:0000313" key="2">
    <source>
        <dbReference type="EMBL" id="RGO54952.1"/>
    </source>
</evidence>
<accession>A0A3E5GWQ1</accession>
<dbReference type="Pfam" id="PF02080">
    <property type="entry name" value="TrkA_C"/>
    <property type="match status" value="1"/>
</dbReference>
<name>A0A3E5GWQ1_9FIRM</name>
<gene>
    <name evidence="2" type="ORF">DXB12_01275</name>
</gene>
<feature type="domain" description="RCK C-terminal" evidence="1">
    <location>
        <begin position="1"/>
        <end position="72"/>
    </location>
</feature>
<dbReference type="AlphaFoldDB" id="A0A3E5GWQ1"/>
<reference evidence="2 3" key="1">
    <citation type="submission" date="2018-08" db="EMBL/GenBank/DDBJ databases">
        <title>A genome reference for cultivated species of the human gut microbiota.</title>
        <authorList>
            <person name="Zou Y."/>
            <person name="Xue W."/>
            <person name="Luo G."/>
        </authorList>
    </citation>
    <scope>NUCLEOTIDE SEQUENCE [LARGE SCALE GENOMIC DNA]</scope>
    <source>
        <strain evidence="2 3">OM02-12</strain>
    </source>
</reference>
<sequence length="72" mass="8176">METSDLKNTDIKEIAEVFVDKRYAGKAVGEMEETQQITIFLVLRDDLSVLPQKNTILKLNDIVIIREPDASL</sequence>
<dbReference type="GO" id="GO:0008324">
    <property type="term" value="F:monoatomic cation transmembrane transporter activity"/>
    <property type="evidence" value="ECO:0007669"/>
    <property type="project" value="InterPro"/>
</dbReference>
<comment type="caution">
    <text evidence="2">The sequence shown here is derived from an EMBL/GenBank/DDBJ whole genome shotgun (WGS) entry which is preliminary data.</text>
</comment>
<dbReference type="GO" id="GO:0006813">
    <property type="term" value="P:potassium ion transport"/>
    <property type="evidence" value="ECO:0007669"/>
    <property type="project" value="InterPro"/>
</dbReference>
<dbReference type="SUPFAM" id="SSF116726">
    <property type="entry name" value="TrkA C-terminal domain-like"/>
    <property type="match status" value="1"/>
</dbReference>
<organism evidence="2 3">
    <name type="scientific">Dorea formicigenerans</name>
    <dbReference type="NCBI Taxonomy" id="39486"/>
    <lineage>
        <taxon>Bacteria</taxon>
        <taxon>Bacillati</taxon>
        <taxon>Bacillota</taxon>
        <taxon>Clostridia</taxon>
        <taxon>Lachnospirales</taxon>
        <taxon>Lachnospiraceae</taxon>
        <taxon>Dorea</taxon>
    </lineage>
</organism>
<proteinExistence type="predicted"/>
<dbReference type="RefSeq" id="WP_117612742.1">
    <property type="nucleotide sequence ID" value="NZ_QSVQ01000001.1"/>
</dbReference>
<dbReference type="PROSITE" id="PS51202">
    <property type="entry name" value="RCK_C"/>
    <property type="match status" value="1"/>
</dbReference>
<dbReference type="EMBL" id="QSVQ01000001">
    <property type="protein sequence ID" value="RGO54952.1"/>
    <property type="molecule type" value="Genomic_DNA"/>
</dbReference>
<protein>
    <recommendedName>
        <fullName evidence="1">RCK C-terminal domain-containing protein</fullName>
    </recommendedName>
</protein>